<comment type="caution">
    <text evidence="1">The sequence shown here is derived from an EMBL/GenBank/DDBJ whole genome shotgun (WGS) entry which is preliminary data.</text>
</comment>
<reference evidence="1" key="1">
    <citation type="submission" date="2022-11" db="EMBL/GenBank/DDBJ databases">
        <title>Genome Sequence of Boeremia exigua.</title>
        <authorList>
            <person name="Buettner E."/>
        </authorList>
    </citation>
    <scope>NUCLEOTIDE SEQUENCE</scope>
    <source>
        <strain evidence="1">CU02</strain>
    </source>
</reference>
<dbReference type="Proteomes" id="UP001153331">
    <property type="component" value="Unassembled WGS sequence"/>
</dbReference>
<gene>
    <name evidence="1" type="ORF">OPT61_g8491</name>
</gene>
<protein>
    <submittedName>
        <fullName evidence="1">Uncharacterized protein</fullName>
    </submittedName>
</protein>
<keyword evidence="2" id="KW-1185">Reference proteome</keyword>
<name>A0ACC2HZ64_9PLEO</name>
<organism evidence="1 2">
    <name type="scientific">Boeremia exigua</name>
    <dbReference type="NCBI Taxonomy" id="749465"/>
    <lineage>
        <taxon>Eukaryota</taxon>
        <taxon>Fungi</taxon>
        <taxon>Dikarya</taxon>
        <taxon>Ascomycota</taxon>
        <taxon>Pezizomycotina</taxon>
        <taxon>Dothideomycetes</taxon>
        <taxon>Pleosporomycetidae</taxon>
        <taxon>Pleosporales</taxon>
        <taxon>Pleosporineae</taxon>
        <taxon>Didymellaceae</taxon>
        <taxon>Boeremia</taxon>
    </lineage>
</organism>
<evidence type="ECO:0000313" key="1">
    <source>
        <dbReference type="EMBL" id="KAJ8107983.1"/>
    </source>
</evidence>
<sequence>MDSNLQAPDTKATKTHPQDVTETQAQQEPVAAATSTSSSASVASQHYLTKRGTRPRRFKSYLLTEKYEKPWLEDPRWARPTHINNAIMRAGVLAGLYCLIMDDQFDSINSDHWSYEIQTGGFGSGEFNWATDDPQNAFVDTEGLHIVPTLTTEATNITEGQLSHGYSLNLTAAGGDGTCTSTDVKMCSIRSNMTLGQILPPTRSARLTTKGKKSIKYGRVEVVAKMPKGDWLWPAIWMMPEDSVYGGWPASGEIDIAELRGNEREYPRGRDLVTSTLHWGPDDQHDGYMLTYDTFFFKRGDFTQDFFTYGLEWTKDYLFTYVKNRGERVFEIKFKNKEPFWEKGNMQGAAARNGTMFTDPWRKAGNSIAPFDQQFYLNLKVAVGAQNGYFYNGRFNKPWVDGTPLAASEFWRAKEQWLPTWGEGNDRGMTVKSVKMWQQCDEKWM</sequence>
<accession>A0ACC2HZ64</accession>
<proteinExistence type="predicted"/>
<evidence type="ECO:0000313" key="2">
    <source>
        <dbReference type="Proteomes" id="UP001153331"/>
    </source>
</evidence>
<dbReference type="EMBL" id="JAPHNI010000824">
    <property type="protein sequence ID" value="KAJ8107983.1"/>
    <property type="molecule type" value="Genomic_DNA"/>
</dbReference>